<accession>A0A9P4UBY1</accession>
<keyword evidence="12" id="KW-1185">Reference proteome</keyword>
<dbReference type="GO" id="GO:0015343">
    <property type="term" value="F:siderophore-iron transmembrane transporter activity"/>
    <property type="evidence" value="ECO:0007669"/>
    <property type="project" value="TreeGrafter"/>
</dbReference>
<feature type="region of interest" description="Disordered" evidence="8">
    <location>
        <begin position="1"/>
        <end position="36"/>
    </location>
</feature>
<feature type="transmembrane region" description="Helical" evidence="9">
    <location>
        <begin position="405"/>
        <end position="424"/>
    </location>
</feature>
<evidence type="ECO:0000313" key="11">
    <source>
        <dbReference type="EMBL" id="KAF2443768.1"/>
    </source>
</evidence>
<feature type="transmembrane region" description="Helical" evidence="9">
    <location>
        <begin position="338"/>
        <end position="368"/>
    </location>
</feature>
<dbReference type="PANTHER" id="PTHR23501:SF87">
    <property type="entry name" value="SIDEROPHORE IRON TRANSPORTER 2"/>
    <property type="match status" value="1"/>
</dbReference>
<proteinExistence type="inferred from homology"/>
<dbReference type="Pfam" id="PF07690">
    <property type="entry name" value="MFS_1"/>
    <property type="match status" value="1"/>
</dbReference>
<feature type="transmembrane region" description="Helical" evidence="9">
    <location>
        <begin position="380"/>
        <end position="399"/>
    </location>
</feature>
<evidence type="ECO:0000256" key="9">
    <source>
        <dbReference type="SAM" id="Phobius"/>
    </source>
</evidence>
<evidence type="ECO:0000256" key="5">
    <source>
        <dbReference type="ARBA" id="ARBA00022989"/>
    </source>
</evidence>
<feature type="transmembrane region" description="Helical" evidence="9">
    <location>
        <begin position="436"/>
        <end position="454"/>
    </location>
</feature>
<feature type="transmembrane region" description="Helical" evidence="9">
    <location>
        <begin position="269"/>
        <end position="289"/>
    </location>
</feature>
<dbReference type="EMBL" id="MU001502">
    <property type="protein sequence ID" value="KAF2443768.1"/>
    <property type="molecule type" value="Genomic_DNA"/>
</dbReference>
<keyword evidence="5 9" id="KW-1133">Transmembrane helix</keyword>
<dbReference type="PANTHER" id="PTHR23501">
    <property type="entry name" value="MAJOR FACILITATOR SUPERFAMILY"/>
    <property type="match status" value="1"/>
</dbReference>
<dbReference type="OrthoDB" id="2241241at2759"/>
<keyword evidence="4 9" id="KW-0812">Transmembrane</keyword>
<organism evidence="11 12">
    <name type="scientific">Karstenula rhodostoma CBS 690.94</name>
    <dbReference type="NCBI Taxonomy" id="1392251"/>
    <lineage>
        <taxon>Eukaryota</taxon>
        <taxon>Fungi</taxon>
        <taxon>Dikarya</taxon>
        <taxon>Ascomycota</taxon>
        <taxon>Pezizomycotina</taxon>
        <taxon>Dothideomycetes</taxon>
        <taxon>Pleosporomycetidae</taxon>
        <taxon>Pleosporales</taxon>
        <taxon>Massarineae</taxon>
        <taxon>Didymosphaeriaceae</taxon>
        <taxon>Karstenula</taxon>
    </lineage>
</organism>
<keyword evidence="6" id="KW-0406">Ion transport</keyword>
<dbReference type="InterPro" id="IPR011701">
    <property type="entry name" value="MFS"/>
</dbReference>
<dbReference type="Gene3D" id="1.20.1250.20">
    <property type="entry name" value="MFS general substrate transporter like domains"/>
    <property type="match status" value="2"/>
</dbReference>
<sequence>MAGGDLGLRLSERRVQDDQSENTHDAIPNGALNEDPDTQAGVARIEAVSRTWDNPSLIIAYLTLFLIANVTSLELQVTSLMTPYATSAFQQHSLVSTVTVVQGVVSAVIKPPMGKIADVFGRLESFTISILLYTIGYIQQAASTNVETFASAQIFWAAGFNGFQILQQIFVADTTDLSNRALFSTLFDVPFLWMVWAGPELSTNILDSTTWRWGYGIWAIIMPICFIPLAGSLWWSQQRAKERGQAIPSALRGQSKFQVLENLWIDLDVFGLLLLAAAVSLILLPLTLAPSAEGKWRNPSMIAMLVTGILFLIVFPFWETSTKLAPRAFFPPNLFRNRTIILGTLIAFFYFMAFYMSVFPYFYSYLLIVQNKSITTAGNITRVFSLSSTVSSIVVSLLIKFTGHYKYYVTVGSCIYLLGMGIMFRYRNEDASTATLVGTQIAIGVGGGFLNVPVQLGVQASASHQQVAAATTVWLTLLEVGGAVGSAISGAIWSTYVPRKLQQYLPAETVANATIIFGDITMSSDYITYPHGSPTRIAINRAYQETMRLLLIGALIAATPIVPLTLFLKNYKLREMKQPVEGRVIGSAERRTGQNGGFWQRWSRRQETSI</sequence>
<evidence type="ECO:0000256" key="7">
    <source>
        <dbReference type="ARBA" id="ARBA00023136"/>
    </source>
</evidence>
<evidence type="ECO:0000256" key="1">
    <source>
        <dbReference type="ARBA" id="ARBA00004141"/>
    </source>
</evidence>
<dbReference type="InterPro" id="IPR020846">
    <property type="entry name" value="MFS_dom"/>
</dbReference>
<keyword evidence="3" id="KW-0813">Transport</keyword>
<feature type="transmembrane region" description="Helical" evidence="9">
    <location>
        <begin position="301"/>
        <end position="318"/>
    </location>
</feature>
<comment type="caution">
    <text evidence="11">The sequence shown here is derived from an EMBL/GenBank/DDBJ whole genome shotgun (WGS) entry which is preliminary data.</text>
</comment>
<evidence type="ECO:0000256" key="4">
    <source>
        <dbReference type="ARBA" id="ARBA00022692"/>
    </source>
</evidence>
<dbReference type="Proteomes" id="UP000799764">
    <property type="component" value="Unassembled WGS sequence"/>
</dbReference>
<evidence type="ECO:0000259" key="10">
    <source>
        <dbReference type="PROSITE" id="PS50850"/>
    </source>
</evidence>
<name>A0A9P4UBY1_9PLEO</name>
<feature type="transmembrane region" description="Helical" evidence="9">
    <location>
        <begin position="474"/>
        <end position="497"/>
    </location>
</feature>
<dbReference type="InterPro" id="IPR036259">
    <property type="entry name" value="MFS_trans_sf"/>
</dbReference>
<feature type="transmembrane region" description="Helical" evidence="9">
    <location>
        <begin position="215"/>
        <end position="235"/>
    </location>
</feature>
<evidence type="ECO:0000256" key="8">
    <source>
        <dbReference type="SAM" id="MobiDB-lite"/>
    </source>
</evidence>
<keyword evidence="7 9" id="KW-0472">Membrane</keyword>
<dbReference type="FunFam" id="1.20.1250.20:FF:000197">
    <property type="entry name" value="Siderophore iron transporter 1"/>
    <property type="match status" value="1"/>
</dbReference>
<evidence type="ECO:0000313" key="12">
    <source>
        <dbReference type="Proteomes" id="UP000799764"/>
    </source>
</evidence>
<feature type="transmembrane region" description="Helical" evidence="9">
    <location>
        <begin position="549"/>
        <end position="568"/>
    </location>
</feature>
<reference evidence="11" key="1">
    <citation type="journal article" date="2020" name="Stud. Mycol.">
        <title>101 Dothideomycetes genomes: a test case for predicting lifestyles and emergence of pathogens.</title>
        <authorList>
            <person name="Haridas S."/>
            <person name="Albert R."/>
            <person name="Binder M."/>
            <person name="Bloem J."/>
            <person name="Labutti K."/>
            <person name="Salamov A."/>
            <person name="Andreopoulos B."/>
            <person name="Baker S."/>
            <person name="Barry K."/>
            <person name="Bills G."/>
            <person name="Bluhm B."/>
            <person name="Cannon C."/>
            <person name="Castanera R."/>
            <person name="Culley D."/>
            <person name="Daum C."/>
            <person name="Ezra D."/>
            <person name="Gonzalez J."/>
            <person name="Henrissat B."/>
            <person name="Kuo A."/>
            <person name="Liang C."/>
            <person name="Lipzen A."/>
            <person name="Lutzoni F."/>
            <person name="Magnuson J."/>
            <person name="Mondo S."/>
            <person name="Nolan M."/>
            <person name="Ohm R."/>
            <person name="Pangilinan J."/>
            <person name="Park H.-J."/>
            <person name="Ramirez L."/>
            <person name="Alfaro M."/>
            <person name="Sun H."/>
            <person name="Tritt A."/>
            <person name="Yoshinaga Y."/>
            <person name="Zwiers L.-H."/>
            <person name="Turgeon B."/>
            <person name="Goodwin S."/>
            <person name="Spatafora J."/>
            <person name="Crous P."/>
            <person name="Grigoriev I."/>
        </authorList>
    </citation>
    <scope>NUCLEOTIDE SEQUENCE</scope>
    <source>
        <strain evidence="11">CBS 690.94</strain>
    </source>
</reference>
<evidence type="ECO:0000256" key="3">
    <source>
        <dbReference type="ARBA" id="ARBA00022448"/>
    </source>
</evidence>
<feature type="domain" description="Major facilitator superfamily (MFS) profile" evidence="10">
    <location>
        <begin position="56"/>
        <end position="536"/>
    </location>
</feature>
<dbReference type="SUPFAM" id="SSF103473">
    <property type="entry name" value="MFS general substrate transporter"/>
    <property type="match status" value="2"/>
</dbReference>
<protein>
    <submittedName>
        <fullName evidence="11">MFS general substrate transporter</fullName>
    </submittedName>
</protein>
<gene>
    <name evidence="11" type="ORF">P171DRAFT_361869</name>
</gene>
<dbReference type="AlphaFoldDB" id="A0A9P4UBY1"/>
<dbReference type="PROSITE" id="PS50850">
    <property type="entry name" value="MFS"/>
    <property type="match status" value="1"/>
</dbReference>
<comment type="similarity">
    <text evidence="2">Belongs to the major facilitator superfamily.</text>
</comment>
<feature type="compositionally biased region" description="Basic and acidic residues" evidence="8">
    <location>
        <begin position="10"/>
        <end position="24"/>
    </location>
</feature>
<comment type="subcellular location">
    <subcellularLocation>
        <location evidence="1">Membrane</location>
        <topology evidence="1">Multi-pass membrane protein</topology>
    </subcellularLocation>
</comment>
<evidence type="ECO:0000256" key="6">
    <source>
        <dbReference type="ARBA" id="ARBA00023065"/>
    </source>
</evidence>
<evidence type="ECO:0000256" key="2">
    <source>
        <dbReference type="ARBA" id="ARBA00008335"/>
    </source>
</evidence>
<dbReference type="GO" id="GO:0005886">
    <property type="term" value="C:plasma membrane"/>
    <property type="evidence" value="ECO:0007669"/>
    <property type="project" value="TreeGrafter"/>
</dbReference>